<dbReference type="AlphaFoldDB" id="A0A934KH86"/>
<feature type="transmembrane region" description="Helical" evidence="1">
    <location>
        <begin position="46"/>
        <end position="67"/>
    </location>
</feature>
<gene>
    <name evidence="2" type="ORF">JF887_14210</name>
</gene>
<dbReference type="NCBIfam" id="NF041646">
    <property type="entry name" value="VC0807_fam"/>
    <property type="match status" value="1"/>
</dbReference>
<evidence type="ECO:0000313" key="2">
    <source>
        <dbReference type="EMBL" id="MBJ7610559.1"/>
    </source>
</evidence>
<sequence length="246" mass="26289">MPGGRPEPSHRPSSKPARLWRSLATLGVNLAAPIALYYVLHGAGVSDLVALGAAAIPPALGATYKLVTQRRLDGVAVFVVATMAASLVISVIAHSPRFLLAKDGLITGLWGAWFVASVGARRPAAFFFSRPLLEGRKSFTAGSWDVLLDQDPDFRRIWRVASVMWGAGLLVDAVVRVVMAYALPVAVVPGLGGALYPVTFVVLQVVTNVYYHRSGLYRILGARWLDRQPAQSSGDSNETTDHASTG</sequence>
<dbReference type="EMBL" id="JAEKNN010000065">
    <property type="protein sequence ID" value="MBJ7610559.1"/>
    <property type="molecule type" value="Genomic_DNA"/>
</dbReference>
<feature type="transmembrane region" description="Helical" evidence="1">
    <location>
        <begin position="20"/>
        <end position="40"/>
    </location>
</feature>
<comment type="caution">
    <text evidence="2">The sequence shown here is derived from an EMBL/GenBank/DDBJ whole genome shotgun (WGS) entry which is preliminary data.</text>
</comment>
<organism evidence="2 3">
    <name type="scientific">Candidatus Amunia macphersoniae</name>
    <dbReference type="NCBI Taxonomy" id="3127014"/>
    <lineage>
        <taxon>Bacteria</taxon>
        <taxon>Bacillati</taxon>
        <taxon>Candidatus Dormiibacterota</taxon>
        <taxon>Candidatus Dormibacteria</taxon>
        <taxon>Candidatus Aeolococcales</taxon>
        <taxon>Candidatus Aeolococcaceae</taxon>
        <taxon>Candidatus Amunia</taxon>
    </lineage>
</organism>
<keyword evidence="1" id="KW-0472">Membrane</keyword>
<dbReference type="Proteomes" id="UP000614410">
    <property type="component" value="Unassembled WGS sequence"/>
</dbReference>
<proteinExistence type="predicted"/>
<evidence type="ECO:0000313" key="3">
    <source>
        <dbReference type="Proteomes" id="UP000614410"/>
    </source>
</evidence>
<feature type="transmembrane region" description="Helical" evidence="1">
    <location>
        <begin position="163"/>
        <end position="182"/>
    </location>
</feature>
<feature type="transmembrane region" description="Helical" evidence="1">
    <location>
        <begin position="74"/>
        <end position="93"/>
    </location>
</feature>
<name>A0A934KH86_9BACT</name>
<evidence type="ECO:0000256" key="1">
    <source>
        <dbReference type="SAM" id="Phobius"/>
    </source>
</evidence>
<reference evidence="2 3" key="1">
    <citation type="submission" date="2020-10" db="EMBL/GenBank/DDBJ databases">
        <title>Ca. Dormibacterota MAGs.</title>
        <authorList>
            <person name="Montgomery K."/>
        </authorList>
    </citation>
    <scope>NUCLEOTIDE SEQUENCE [LARGE SCALE GENOMIC DNA]</scope>
    <source>
        <strain evidence="2">Mitchell_Peninsula_5</strain>
    </source>
</reference>
<protein>
    <submittedName>
        <fullName evidence="2">Uncharacterized protein</fullName>
    </submittedName>
</protein>
<keyword evidence="1" id="KW-0812">Transmembrane</keyword>
<keyword evidence="1" id="KW-1133">Transmembrane helix</keyword>
<accession>A0A934KH86</accession>
<feature type="transmembrane region" description="Helical" evidence="1">
    <location>
        <begin position="99"/>
        <end position="120"/>
    </location>
</feature>
<feature type="transmembrane region" description="Helical" evidence="1">
    <location>
        <begin position="194"/>
        <end position="211"/>
    </location>
</feature>